<dbReference type="OrthoDB" id="49941at2157"/>
<organism evidence="1 2">
    <name type="scientific">Methanococcus voltae (strain ATCC BAA-1334 / A3)</name>
    <dbReference type="NCBI Taxonomy" id="456320"/>
    <lineage>
        <taxon>Archaea</taxon>
        <taxon>Methanobacteriati</taxon>
        <taxon>Methanobacteriota</taxon>
        <taxon>Methanomada group</taxon>
        <taxon>Methanococci</taxon>
        <taxon>Methanococcales</taxon>
        <taxon>Methanococcaceae</taxon>
        <taxon>Methanococcus</taxon>
    </lineage>
</organism>
<keyword evidence="2" id="KW-1185">Reference proteome</keyword>
<dbReference type="Proteomes" id="UP000007722">
    <property type="component" value="Chromosome"/>
</dbReference>
<proteinExistence type="predicted"/>
<gene>
    <name evidence="1" type="ordered locus">Mvol_0973</name>
</gene>
<evidence type="ECO:0000313" key="2">
    <source>
        <dbReference type="Proteomes" id="UP000007722"/>
    </source>
</evidence>
<dbReference type="InterPro" id="IPR007417">
    <property type="entry name" value="DUF473"/>
</dbReference>
<protein>
    <recommendedName>
        <fullName evidence="3">DUF473 domain-containing protein</fullName>
    </recommendedName>
</protein>
<reference evidence="1 2" key="1">
    <citation type="submission" date="2010-05" db="EMBL/GenBank/DDBJ databases">
        <title>Complete sequence of Methanococcus voltae A3.</title>
        <authorList>
            <consortium name="US DOE Joint Genome Institute"/>
            <person name="Lucas S."/>
            <person name="Copeland A."/>
            <person name="Lapidus A."/>
            <person name="Cheng J.-F."/>
            <person name="Bruce D."/>
            <person name="Goodwin L."/>
            <person name="Pitluck S."/>
            <person name="Lowry S."/>
            <person name="Clum A."/>
            <person name="Land M."/>
            <person name="Hauser L."/>
            <person name="Kyrpides N."/>
            <person name="Mikhailova N."/>
            <person name="Whitman W.B."/>
            <person name="Woyke T."/>
        </authorList>
    </citation>
    <scope>NUCLEOTIDE SEQUENCE [LARGE SCALE GENOMIC DNA]</scope>
    <source>
        <strain evidence="2">ATCC BAA-1334 / A3</strain>
    </source>
</reference>
<name>D7DU20_METV3</name>
<sequence length="127" mass="14036">MKTLAITGISKGGLSELLKNQVRTFVLKNVANYSVLTNSEIGDVLFITSIHKSDLTVGTEGVIAKLISMDICNNINYEEKADENETVVINAQFEFLGYAVCLDVAESEEYPIIQPKTLFIRIKSIYG</sequence>
<dbReference type="eggNOG" id="arCOG04420">
    <property type="taxonomic scope" value="Archaea"/>
</dbReference>
<dbReference type="HOGENOM" id="CLU_144580_2_0_2"/>
<dbReference type="InParanoid" id="D7DU20"/>
<accession>D7DU20</accession>
<dbReference type="AlphaFoldDB" id="D7DU20"/>
<dbReference type="EMBL" id="CP002057">
    <property type="protein sequence ID" value="ADI36630.1"/>
    <property type="molecule type" value="Genomic_DNA"/>
</dbReference>
<dbReference type="Pfam" id="PF04322">
    <property type="entry name" value="DUF473"/>
    <property type="match status" value="1"/>
</dbReference>
<evidence type="ECO:0000313" key="1">
    <source>
        <dbReference type="EMBL" id="ADI36630.1"/>
    </source>
</evidence>
<dbReference type="KEGG" id="mvo:Mvol_0973"/>
<evidence type="ECO:0008006" key="3">
    <source>
        <dbReference type="Google" id="ProtNLM"/>
    </source>
</evidence>
<dbReference type="STRING" id="456320.Mvol_0973"/>